<feature type="compositionally biased region" description="Low complexity" evidence="1">
    <location>
        <begin position="207"/>
        <end position="218"/>
    </location>
</feature>
<evidence type="ECO:0000313" key="4">
    <source>
        <dbReference type="Proteomes" id="UP000029990"/>
    </source>
</evidence>
<feature type="compositionally biased region" description="Polar residues" evidence="1">
    <location>
        <begin position="163"/>
        <end position="174"/>
    </location>
</feature>
<evidence type="ECO:0000256" key="1">
    <source>
        <dbReference type="SAM" id="MobiDB-lite"/>
    </source>
</evidence>
<feature type="region of interest" description="Disordered" evidence="1">
    <location>
        <begin position="377"/>
        <end position="417"/>
    </location>
</feature>
<keyword evidence="4" id="KW-1185">Reference proteome</keyword>
<feature type="non-terminal residue" evidence="3">
    <location>
        <position position="1"/>
    </location>
</feature>
<keyword evidence="2" id="KW-0812">Transmembrane</keyword>
<evidence type="ECO:0008006" key="5">
    <source>
        <dbReference type="Google" id="ProtNLM"/>
    </source>
</evidence>
<comment type="caution">
    <text evidence="3">The sequence shown here is derived from an EMBL/GenBank/DDBJ whole genome shotgun (WGS) entry which is preliminary data.</text>
</comment>
<sequence>DAGNGTYYDARDADALTTSLNKLSQRALRPFTVSGKPIEGAYETIDGAPELAPGQYVDTFGGSGREKARTTGGFETTLYYRIKRTIPGSTPRISVTSRPPGRDATVAVEGWHLYLRTEDNKVCGQASELIRSETGRSEIVSASVSSIPKDPRLGEAGPDECATTDTLILSTARSGNGGPAPTEIRYVEEPPVTNESQLPGAVTSIDPKAASPASASGPTVIGGASFSDSERLTPGTYVTSVIPGEETFFRVAVDWGQSAVISVDGPADPSLYDRGLRDRLHLYGHVLSPDRIPVDTWDGLESLWVYEAENNARSMVNVIPAVKYRNRWSKVAAGFSLAGDYYVSVGMTTEHGGKNLAGVPIPIKFSIAVNGTTSGQPAYAGTAPSAQASRAADGVTNGSPTPDAAGSTRPSGDAESATPVALWGGLGALVLLGGAATAYAMRRRHSHADTTTGPIA</sequence>
<name>A0ABR4X9L9_9MICO</name>
<accession>A0ABR4X9L9</accession>
<organism evidence="3 4">
    <name type="scientific">Knoellia flava TL1</name>
    <dbReference type="NCBI Taxonomy" id="1385518"/>
    <lineage>
        <taxon>Bacteria</taxon>
        <taxon>Bacillati</taxon>
        <taxon>Actinomycetota</taxon>
        <taxon>Actinomycetes</taxon>
        <taxon>Micrococcales</taxon>
        <taxon>Intrasporangiaceae</taxon>
        <taxon>Knoellia</taxon>
    </lineage>
</organism>
<keyword evidence="2" id="KW-1133">Transmembrane helix</keyword>
<proteinExistence type="predicted"/>
<reference evidence="3 4" key="1">
    <citation type="submission" date="2013-08" db="EMBL/GenBank/DDBJ databases">
        <title>The genome sequence of Knoellia flava.</title>
        <authorList>
            <person name="Zhu W."/>
            <person name="Wang G."/>
        </authorList>
    </citation>
    <scope>NUCLEOTIDE SEQUENCE [LARGE SCALE GENOMIC DNA]</scope>
    <source>
        <strain evidence="3 4">TL1</strain>
    </source>
</reference>
<feature type="transmembrane region" description="Helical" evidence="2">
    <location>
        <begin position="420"/>
        <end position="441"/>
    </location>
</feature>
<protein>
    <recommendedName>
        <fullName evidence="5">Peptidase</fullName>
    </recommendedName>
</protein>
<dbReference type="Proteomes" id="UP000029990">
    <property type="component" value="Unassembled WGS sequence"/>
</dbReference>
<gene>
    <name evidence="3" type="ORF">N798_16920</name>
</gene>
<keyword evidence="2" id="KW-0472">Membrane</keyword>
<feature type="region of interest" description="Disordered" evidence="1">
    <location>
        <begin position="137"/>
        <end position="227"/>
    </location>
</feature>
<dbReference type="EMBL" id="AVPI01000086">
    <property type="protein sequence ID" value="KGN28848.1"/>
    <property type="molecule type" value="Genomic_DNA"/>
</dbReference>
<evidence type="ECO:0000313" key="3">
    <source>
        <dbReference type="EMBL" id="KGN28848.1"/>
    </source>
</evidence>
<evidence type="ECO:0000256" key="2">
    <source>
        <dbReference type="SAM" id="Phobius"/>
    </source>
</evidence>